<evidence type="ECO:0000256" key="1">
    <source>
        <dbReference type="SAM" id="MobiDB-lite"/>
    </source>
</evidence>
<reference evidence="2 3" key="1">
    <citation type="journal article" date="2023" name="Hortic Res">
        <title>The complete reference genome for grapevine (Vitis vinifera L.) genetics and breeding.</title>
        <authorList>
            <person name="Shi X."/>
            <person name="Cao S."/>
            <person name="Wang X."/>
            <person name="Huang S."/>
            <person name="Wang Y."/>
            <person name="Liu Z."/>
            <person name="Liu W."/>
            <person name="Leng X."/>
            <person name="Peng Y."/>
            <person name="Wang N."/>
            <person name="Wang Y."/>
            <person name="Ma Z."/>
            <person name="Xu X."/>
            <person name="Zhang F."/>
            <person name="Xue H."/>
            <person name="Zhong H."/>
            <person name="Wang Y."/>
            <person name="Zhang K."/>
            <person name="Velt A."/>
            <person name="Avia K."/>
            <person name="Holtgrawe D."/>
            <person name="Grimplet J."/>
            <person name="Matus J.T."/>
            <person name="Ware D."/>
            <person name="Wu X."/>
            <person name="Wang H."/>
            <person name="Liu C."/>
            <person name="Fang Y."/>
            <person name="Rustenholz C."/>
            <person name="Cheng Z."/>
            <person name="Xiao H."/>
            <person name="Zhou Y."/>
        </authorList>
    </citation>
    <scope>NUCLEOTIDE SEQUENCE [LARGE SCALE GENOMIC DNA]</scope>
    <source>
        <strain evidence="3">cv. Pinot noir / PN40024</strain>
        <tissue evidence="2">Leaf</tissue>
    </source>
</reference>
<dbReference type="EMBL" id="CP126665">
    <property type="protein sequence ID" value="WKA10001.1"/>
    <property type="molecule type" value="Genomic_DNA"/>
</dbReference>
<accession>A0ABY9DSV6</accession>
<feature type="region of interest" description="Disordered" evidence="1">
    <location>
        <begin position="1"/>
        <end position="22"/>
    </location>
</feature>
<evidence type="ECO:0000313" key="2">
    <source>
        <dbReference type="EMBL" id="WKA10001.1"/>
    </source>
</evidence>
<gene>
    <name evidence="2" type="ORF">VitviT2T_027605</name>
</gene>
<dbReference type="Pfam" id="PF14223">
    <property type="entry name" value="Retrotran_gag_2"/>
    <property type="match status" value="1"/>
</dbReference>
<dbReference type="Proteomes" id="UP001227230">
    <property type="component" value="Chromosome 18"/>
</dbReference>
<feature type="compositionally biased region" description="Basic residues" evidence="1">
    <location>
        <begin position="192"/>
        <end position="203"/>
    </location>
</feature>
<organism evidence="2 3">
    <name type="scientific">Vitis vinifera</name>
    <name type="common">Grape</name>
    <dbReference type="NCBI Taxonomy" id="29760"/>
    <lineage>
        <taxon>Eukaryota</taxon>
        <taxon>Viridiplantae</taxon>
        <taxon>Streptophyta</taxon>
        <taxon>Embryophyta</taxon>
        <taxon>Tracheophyta</taxon>
        <taxon>Spermatophyta</taxon>
        <taxon>Magnoliopsida</taxon>
        <taxon>eudicotyledons</taxon>
        <taxon>Gunneridae</taxon>
        <taxon>Pentapetalae</taxon>
        <taxon>rosids</taxon>
        <taxon>Vitales</taxon>
        <taxon>Vitaceae</taxon>
        <taxon>Viteae</taxon>
        <taxon>Vitis</taxon>
    </lineage>
</organism>
<name>A0ABY9DSV6_VITVI</name>
<evidence type="ECO:0000313" key="3">
    <source>
        <dbReference type="Proteomes" id="UP001227230"/>
    </source>
</evidence>
<keyword evidence="3" id="KW-1185">Reference proteome</keyword>
<proteinExistence type="predicted"/>
<feature type="compositionally biased region" description="Basic and acidic residues" evidence="1">
    <location>
        <begin position="1"/>
        <end position="14"/>
    </location>
</feature>
<dbReference type="PANTHER" id="PTHR35317">
    <property type="entry name" value="OS04G0629600 PROTEIN"/>
    <property type="match status" value="1"/>
</dbReference>
<sequence>MMDLDMALREDEPPKPTNESTEAMRAHYAKWERLNYLSLVSIKKSIAEHLIGGIPESTNAKEFLVAVGNRYQTSDNAKAGYFMDELMNMRYNDMKWVREYILKMVHLYTRLKALYIPIPDKFIVHQALNSLPSSFSQIKTTYNTLNQSWGVNDLITKCVAKEEKLKREKNESAHLVALGKPNNQKRVEKARKPNFHSYKKSQNFKKSGSEN</sequence>
<protein>
    <submittedName>
        <fullName evidence="2">Uncharacterized protein</fullName>
    </submittedName>
</protein>
<dbReference type="PANTHER" id="PTHR35317:SF32">
    <property type="entry name" value="DUF4219 DOMAIN-CONTAINING PROTEIN"/>
    <property type="match status" value="1"/>
</dbReference>
<feature type="region of interest" description="Disordered" evidence="1">
    <location>
        <begin position="168"/>
        <end position="211"/>
    </location>
</feature>